<dbReference type="PANTHER" id="PTHR33112">
    <property type="entry name" value="DOMAIN PROTEIN, PUTATIVE-RELATED"/>
    <property type="match status" value="1"/>
</dbReference>
<feature type="domain" description="Heterokaryon incompatibility" evidence="1">
    <location>
        <begin position="180"/>
        <end position="333"/>
    </location>
</feature>
<dbReference type="Pfam" id="PF06985">
    <property type="entry name" value="HET"/>
    <property type="match status" value="1"/>
</dbReference>
<evidence type="ECO:0000259" key="1">
    <source>
        <dbReference type="Pfam" id="PF06985"/>
    </source>
</evidence>
<evidence type="ECO:0000313" key="2">
    <source>
        <dbReference type="EMBL" id="KAK7713792.1"/>
    </source>
</evidence>
<evidence type="ECO:0000313" key="3">
    <source>
        <dbReference type="Proteomes" id="UP001430848"/>
    </source>
</evidence>
<dbReference type="Proteomes" id="UP001430848">
    <property type="component" value="Unassembled WGS sequence"/>
</dbReference>
<name>A0ABR1NSP8_DIAER</name>
<dbReference type="PANTHER" id="PTHR33112:SF12">
    <property type="entry name" value="HETEROKARYON INCOMPATIBILITY DOMAIN-CONTAINING PROTEIN"/>
    <property type="match status" value="1"/>
</dbReference>
<protein>
    <recommendedName>
        <fullName evidence="1">Heterokaryon incompatibility domain-containing protein</fullName>
    </recommendedName>
</protein>
<proteinExistence type="predicted"/>
<comment type="caution">
    <text evidence="2">The sequence shown here is derived from an EMBL/GenBank/DDBJ whole genome shotgun (WGS) entry which is preliminary data.</text>
</comment>
<dbReference type="InterPro" id="IPR010730">
    <property type="entry name" value="HET"/>
</dbReference>
<keyword evidence="3" id="KW-1185">Reference proteome</keyword>
<dbReference type="EMBL" id="JAKNSF020000122">
    <property type="protein sequence ID" value="KAK7713792.1"/>
    <property type="molecule type" value="Genomic_DNA"/>
</dbReference>
<sequence length="713" mass="79588">MTTLCEPCSSIDFGLCFPGRPHTGLRICNPLKDIRHVVENRKSCPMCSLVFQAIERRYPHLLQPQYRNRFCGWADRDDSGTEGKLLAIHVADISIDFNWIPERDTEASPGRARDLSSREQNAAALTQLLGGWLRTCKDNHEQCRHVWSQRTLTELKLRFIDVKRWCIVPADQVSPSDQRYAALSYVWGPPPWVTMVSSNLSRYCQDGALRDIGLPATIQSAILLIEAMGVPYLWVDALCIIQDGDGGADKTQQIPNMDSVYGFAEFTVVQATGSDSSSPLLGFVNGEDNSTAPPEQLQGEVKPGLRLALQASGFDGGEKANSTWVSRAWTFQEAVLSPRMLLWHNGSVTWECREAVWCEDTVPGLATSAMKPQFGSQMLPFRAAELTEEQRTLENLLFIEPTGKHDNMSRYESAVQEYTSRVMSFWTDKLNAFAGLGTVFERQMNVELLYGLPRDQLDTALLWASASGPLERLPDFPSWSWAGWKGAVRYHSQNTLSLVPLAAFYGVDDQTTTLSDTEKGNTQLRRLVQAWEADDYTTPSRPWRIMGNARQFTPHAQQPLTQLVPSTIDLSRCLCFKAYCASATAFSFQGHNLILKDSGRVVGGVFLDQAVLAQDTEQLEMVVLSQCSASTFGVSKGKNPQVEYFPDGMFPEPNMPDIRVIEGKSGVKAPLDCYRFLVAEKQDDGTICRKGMGETKLSTLNEVGVRRKWVFLA</sequence>
<gene>
    <name evidence="2" type="ORF">SLS63_011954</name>
</gene>
<organism evidence="2 3">
    <name type="scientific">Diaporthe eres</name>
    <name type="common">Phomopsis oblonga</name>
    <dbReference type="NCBI Taxonomy" id="83184"/>
    <lineage>
        <taxon>Eukaryota</taxon>
        <taxon>Fungi</taxon>
        <taxon>Dikarya</taxon>
        <taxon>Ascomycota</taxon>
        <taxon>Pezizomycotina</taxon>
        <taxon>Sordariomycetes</taxon>
        <taxon>Sordariomycetidae</taxon>
        <taxon>Diaporthales</taxon>
        <taxon>Diaporthaceae</taxon>
        <taxon>Diaporthe</taxon>
        <taxon>Diaporthe eres species complex</taxon>
    </lineage>
</organism>
<reference evidence="2 3" key="1">
    <citation type="submission" date="2024-02" db="EMBL/GenBank/DDBJ databases">
        <title>De novo assembly and annotation of 12 fungi associated with fruit tree decline syndrome in Ontario, Canada.</title>
        <authorList>
            <person name="Sulman M."/>
            <person name="Ellouze W."/>
            <person name="Ilyukhin E."/>
        </authorList>
    </citation>
    <scope>NUCLEOTIDE SEQUENCE [LARGE SCALE GENOMIC DNA]</scope>
    <source>
        <strain evidence="2 3">M169</strain>
    </source>
</reference>
<accession>A0ABR1NSP8</accession>